<evidence type="ECO:0000313" key="5">
    <source>
        <dbReference type="Proteomes" id="UP000324517"/>
    </source>
</evidence>
<dbReference type="Proteomes" id="UP000324517">
    <property type="component" value="Unassembled WGS sequence"/>
</dbReference>
<proteinExistence type="predicted"/>
<keyword evidence="1" id="KW-0472">Membrane</keyword>
<accession>A0A5D4T826</accession>
<keyword evidence="1" id="KW-1133">Transmembrane helix</keyword>
<gene>
    <name evidence="2" type="ORF">FZC74_12355</name>
    <name evidence="3" type="ORF">FZC75_11670</name>
</gene>
<organism evidence="3 5">
    <name type="scientific">Sutcliffiella horikoshii</name>
    <dbReference type="NCBI Taxonomy" id="79883"/>
    <lineage>
        <taxon>Bacteria</taxon>
        <taxon>Bacillati</taxon>
        <taxon>Bacillota</taxon>
        <taxon>Bacilli</taxon>
        <taxon>Bacillales</taxon>
        <taxon>Bacillaceae</taxon>
        <taxon>Sutcliffiella</taxon>
    </lineage>
</organism>
<dbReference type="RefSeq" id="WP_148966099.1">
    <property type="nucleotide sequence ID" value="NZ_JBNIKO010000004.1"/>
</dbReference>
<evidence type="ECO:0000256" key="1">
    <source>
        <dbReference type="SAM" id="Phobius"/>
    </source>
</evidence>
<feature type="transmembrane region" description="Helical" evidence="1">
    <location>
        <begin position="53"/>
        <end position="71"/>
    </location>
</feature>
<sequence length="235" mass="26941">MMRSKSEGDSRLEQSLKRLEYDLEWNQERAGLVRERIGGNIKTIKKRQVASKFLIAVATLLLMVSIPIIVIETQEVVVKEENLYQAAPNTEKNVDDKSIEFDSEYHVFPMNAEDYIDAIIGEPLISEESLFGVYSYQLGNPIHISIYENEHFTEMLLPYQIIPSASYESIDILVGDHPAVLTISKEEYGGVYLEVVSGKYVYVFLTYLQFKDITDKEAEQVKKDIVELAKLVKYK</sequence>
<dbReference type="EMBL" id="VTET01000005">
    <property type="protein sequence ID" value="TYS71813.1"/>
    <property type="molecule type" value="Genomic_DNA"/>
</dbReference>
<dbReference type="AlphaFoldDB" id="A0A5D4T826"/>
<evidence type="ECO:0008006" key="6">
    <source>
        <dbReference type="Google" id="ProtNLM"/>
    </source>
</evidence>
<keyword evidence="1" id="KW-0812">Transmembrane</keyword>
<evidence type="ECO:0000313" key="4">
    <source>
        <dbReference type="Proteomes" id="UP000323393"/>
    </source>
</evidence>
<reference evidence="4 5" key="1">
    <citation type="submission" date="2019-08" db="EMBL/GenBank/DDBJ databases">
        <title>Bacillus genomes from the desert of Cuatro Cienegas, Coahuila.</title>
        <authorList>
            <person name="Olmedo-Alvarez G."/>
        </authorList>
    </citation>
    <scope>NUCLEOTIDE SEQUENCE [LARGE SCALE GENOMIC DNA]</scope>
    <source>
        <strain evidence="2 4">CH88_3T</strain>
        <strain evidence="3 5">CH98b_3T</strain>
    </source>
</reference>
<evidence type="ECO:0000313" key="3">
    <source>
        <dbReference type="EMBL" id="TYS71813.1"/>
    </source>
</evidence>
<comment type="caution">
    <text evidence="3">The sequence shown here is derived from an EMBL/GenBank/DDBJ whole genome shotgun (WGS) entry which is preliminary data.</text>
</comment>
<dbReference type="Proteomes" id="UP000323393">
    <property type="component" value="Unassembled WGS sequence"/>
</dbReference>
<dbReference type="EMBL" id="VTEU01000004">
    <property type="protein sequence ID" value="TYS58591.1"/>
    <property type="molecule type" value="Genomic_DNA"/>
</dbReference>
<evidence type="ECO:0000313" key="2">
    <source>
        <dbReference type="EMBL" id="TYS58591.1"/>
    </source>
</evidence>
<protein>
    <recommendedName>
        <fullName evidence="6">DUF4367 domain-containing protein</fullName>
    </recommendedName>
</protein>
<name>A0A5D4T826_9BACI</name>
<dbReference type="OrthoDB" id="2842528at2"/>